<evidence type="ECO:0000313" key="12">
    <source>
        <dbReference type="Proteomes" id="UP000294575"/>
    </source>
</evidence>
<evidence type="ECO:0000256" key="4">
    <source>
        <dbReference type="ARBA" id="ARBA00022475"/>
    </source>
</evidence>
<feature type="domain" description="ABC transmembrane type-1" evidence="10">
    <location>
        <begin position="41"/>
        <end position="235"/>
    </location>
</feature>
<dbReference type="InterPro" id="IPR010065">
    <property type="entry name" value="AA_ABC_transptr_permease_3TM"/>
</dbReference>
<keyword evidence="4" id="KW-1003">Cell membrane</keyword>
<dbReference type="InterPro" id="IPR000515">
    <property type="entry name" value="MetI-like"/>
</dbReference>
<feature type="transmembrane region" description="Helical" evidence="9">
    <location>
        <begin position="216"/>
        <end position="237"/>
    </location>
</feature>
<organism evidence="11 12">
    <name type="scientific">Thiopseudomonas denitrificans</name>
    <dbReference type="NCBI Taxonomy" id="1501432"/>
    <lineage>
        <taxon>Bacteria</taxon>
        <taxon>Pseudomonadati</taxon>
        <taxon>Pseudomonadota</taxon>
        <taxon>Gammaproteobacteria</taxon>
        <taxon>Pseudomonadales</taxon>
        <taxon>Pseudomonadaceae</taxon>
        <taxon>Thiopseudomonas</taxon>
    </lineage>
</organism>
<evidence type="ECO:0000313" key="11">
    <source>
        <dbReference type="EMBL" id="TDQ40115.1"/>
    </source>
</evidence>
<evidence type="ECO:0000256" key="3">
    <source>
        <dbReference type="ARBA" id="ARBA00022448"/>
    </source>
</evidence>
<keyword evidence="3 9" id="KW-0813">Transport</keyword>
<evidence type="ECO:0000256" key="5">
    <source>
        <dbReference type="ARBA" id="ARBA00022692"/>
    </source>
</evidence>
<accession>A0A4R6U6F6</accession>
<evidence type="ECO:0000256" key="6">
    <source>
        <dbReference type="ARBA" id="ARBA00022970"/>
    </source>
</evidence>
<protein>
    <submittedName>
        <fullName evidence="11">Amino acid ABC transporter membrane protein 1 (PAAT family)</fullName>
    </submittedName>
</protein>
<keyword evidence="5 9" id="KW-0812">Transmembrane</keyword>
<dbReference type="AlphaFoldDB" id="A0A4R6U6F6"/>
<dbReference type="Gene3D" id="1.10.3720.10">
    <property type="entry name" value="MetI-like"/>
    <property type="match status" value="1"/>
</dbReference>
<dbReference type="SUPFAM" id="SSF161098">
    <property type="entry name" value="MetI-like"/>
    <property type="match status" value="1"/>
</dbReference>
<keyword evidence="6" id="KW-0029">Amino-acid transport</keyword>
<dbReference type="GO" id="GO:0022857">
    <property type="term" value="F:transmembrane transporter activity"/>
    <property type="evidence" value="ECO:0007669"/>
    <property type="project" value="InterPro"/>
</dbReference>
<name>A0A4R6U6F6_9GAMM</name>
<dbReference type="NCBIfam" id="TIGR01726">
    <property type="entry name" value="HEQRo_perm_3TM"/>
    <property type="match status" value="1"/>
</dbReference>
<evidence type="ECO:0000256" key="2">
    <source>
        <dbReference type="ARBA" id="ARBA00010072"/>
    </source>
</evidence>
<dbReference type="PANTHER" id="PTHR30614:SF0">
    <property type="entry name" value="L-CYSTINE TRANSPORT SYSTEM PERMEASE PROTEIN TCYL"/>
    <property type="match status" value="1"/>
</dbReference>
<comment type="subcellular location">
    <subcellularLocation>
        <location evidence="1">Cell inner membrane</location>
        <topology evidence="1">Multi-pass membrane protein</topology>
    </subcellularLocation>
    <subcellularLocation>
        <location evidence="9">Cell membrane</location>
        <topology evidence="9">Multi-pass membrane protein</topology>
    </subcellularLocation>
</comment>
<dbReference type="EMBL" id="SNYK01000001">
    <property type="protein sequence ID" value="TDQ40115.1"/>
    <property type="molecule type" value="Genomic_DNA"/>
</dbReference>
<evidence type="ECO:0000256" key="8">
    <source>
        <dbReference type="ARBA" id="ARBA00023136"/>
    </source>
</evidence>
<keyword evidence="12" id="KW-1185">Reference proteome</keyword>
<dbReference type="Pfam" id="PF00528">
    <property type="entry name" value="BPD_transp_1"/>
    <property type="match status" value="1"/>
</dbReference>
<evidence type="ECO:0000259" key="10">
    <source>
        <dbReference type="PROSITE" id="PS50928"/>
    </source>
</evidence>
<dbReference type="InterPro" id="IPR014342">
    <property type="entry name" value="Ectoine_EhuC"/>
</dbReference>
<dbReference type="GO" id="GO:0006865">
    <property type="term" value="P:amino acid transport"/>
    <property type="evidence" value="ECO:0007669"/>
    <property type="project" value="UniProtKB-KW"/>
</dbReference>
<evidence type="ECO:0000256" key="1">
    <source>
        <dbReference type="ARBA" id="ARBA00004429"/>
    </source>
</evidence>
<feature type="transmembrane region" description="Helical" evidence="9">
    <location>
        <begin position="49"/>
        <end position="68"/>
    </location>
</feature>
<dbReference type="PROSITE" id="PS50928">
    <property type="entry name" value="ABC_TM1"/>
    <property type="match status" value="1"/>
</dbReference>
<gene>
    <name evidence="11" type="ORF">DFQ45_101249</name>
</gene>
<dbReference type="InterPro" id="IPR043429">
    <property type="entry name" value="ArtM/GltK/GlnP/TcyL/YhdX-like"/>
</dbReference>
<dbReference type="InterPro" id="IPR035906">
    <property type="entry name" value="MetI-like_sf"/>
</dbReference>
<dbReference type="PANTHER" id="PTHR30614">
    <property type="entry name" value="MEMBRANE COMPONENT OF AMINO ACID ABC TRANSPORTER"/>
    <property type="match status" value="1"/>
</dbReference>
<dbReference type="GO" id="GO:0043190">
    <property type="term" value="C:ATP-binding cassette (ABC) transporter complex"/>
    <property type="evidence" value="ECO:0007669"/>
    <property type="project" value="InterPro"/>
</dbReference>
<comment type="similarity">
    <text evidence="2">Belongs to the binding-protein-dependent transport system permease family. HisMQ subfamily.</text>
</comment>
<sequence>MKTGRYAGSTQQQARPGPSSELLPILIMDILTYSGHLLSGAWITVQLTLYSSVLGLFFAFVLGVGRVSDNPFVHGLSAGIIEFFRGTSLLVQLFWLYFALPMIGQTLGYDWRFPPMLVGTLALALNIGAYAAEVVRGAIQAVAPEQYEAAKALDFSPRQTMWRIIVPQAVPEMMPSLGNLAIQNLKDTALVSLISLADLAYKAEQLRNFTQDSTTIYSLLLLMYFGMALVVAGLMKLAERYACRWRAGGSV</sequence>
<comment type="caution">
    <text evidence="11">The sequence shown here is derived from an EMBL/GenBank/DDBJ whole genome shotgun (WGS) entry which is preliminary data.</text>
</comment>
<dbReference type="CDD" id="cd06261">
    <property type="entry name" value="TM_PBP2"/>
    <property type="match status" value="1"/>
</dbReference>
<evidence type="ECO:0000256" key="9">
    <source>
        <dbReference type="RuleBase" id="RU363032"/>
    </source>
</evidence>
<keyword evidence="8 9" id="KW-0472">Membrane</keyword>
<dbReference type="Proteomes" id="UP000294575">
    <property type="component" value="Unassembled WGS sequence"/>
</dbReference>
<evidence type="ECO:0000256" key="7">
    <source>
        <dbReference type="ARBA" id="ARBA00022989"/>
    </source>
</evidence>
<reference evidence="11 12" key="1">
    <citation type="submission" date="2019-03" db="EMBL/GenBank/DDBJ databases">
        <title>Genomic Encyclopedia of Type Strains, Phase IV (KMG-IV): sequencing the most valuable type-strain genomes for metagenomic binning, comparative biology and taxonomic classification.</title>
        <authorList>
            <person name="Goeker M."/>
        </authorList>
    </citation>
    <scope>NUCLEOTIDE SEQUENCE [LARGE SCALE GENOMIC DNA]</scope>
    <source>
        <strain evidence="11 12">DSM 28679</strain>
    </source>
</reference>
<dbReference type="NCBIfam" id="TIGR03004">
    <property type="entry name" value="ectoine_ehuC"/>
    <property type="match status" value="1"/>
</dbReference>
<proteinExistence type="inferred from homology"/>
<keyword evidence="7 9" id="KW-1133">Transmembrane helix</keyword>